<dbReference type="Gene3D" id="1.20.5.170">
    <property type="match status" value="1"/>
</dbReference>
<feature type="compositionally biased region" description="Basic residues" evidence="1">
    <location>
        <begin position="110"/>
        <end position="123"/>
    </location>
</feature>
<dbReference type="PROSITE" id="PS00036">
    <property type="entry name" value="BZIP_BASIC"/>
    <property type="match status" value="1"/>
</dbReference>
<dbReference type="Pfam" id="PF11905">
    <property type="entry name" value="DUF3425"/>
    <property type="match status" value="1"/>
</dbReference>
<feature type="region of interest" description="Disordered" evidence="1">
    <location>
        <begin position="1"/>
        <end position="65"/>
    </location>
</feature>
<protein>
    <submittedName>
        <fullName evidence="2">Uncharacterized protein</fullName>
    </submittedName>
</protein>
<organism evidence="2 3">
    <name type="scientific">Tilletia indica</name>
    <dbReference type="NCBI Taxonomy" id="43049"/>
    <lineage>
        <taxon>Eukaryota</taxon>
        <taxon>Fungi</taxon>
        <taxon>Dikarya</taxon>
        <taxon>Basidiomycota</taxon>
        <taxon>Ustilaginomycotina</taxon>
        <taxon>Exobasidiomycetes</taxon>
        <taxon>Tilletiales</taxon>
        <taxon>Tilletiaceae</taxon>
        <taxon>Tilletia</taxon>
    </lineage>
</organism>
<feature type="region of interest" description="Disordered" evidence="1">
    <location>
        <begin position="370"/>
        <end position="395"/>
    </location>
</feature>
<feature type="compositionally biased region" description="Polar residues" evidence="1">
    <location>
        <begin position="1"/>
        <end position="22"/>
    </location>
</feature>
<reference evidence="2" key="1">
    <citation type="submission" date="2016-04" db="EMBL/GenBank/DDBJ databases">
        <authorList>
            <person name="Nguyen H.D."/>
            <person name="Samba Siva P."/>
            <person name="Cullis J."/>
            <person name="Levesque C.A."/>
            <person name="Hambleton S."/>
        </authorList>
    </citation>
    <scope>NUCLEOTIDE SEQUENCE</scope>
    <source>
        <strain evidence="2">DAOMC 236416</strain>
    </source>
</reference>
<dbReference type="InterPro" id="IPR021833">
    <property type="entry name" value="DUF3425"/>
</dbReference>
<keyword evidence="3" id="KW-1185">Reference proteome</keyword>
<feature type="compositionally biased region" description="Gly residues" evidence="1">
    <location>
        <begin position="507"/>
        <end position="517"/>
    </location>
</feature>
<gene>
    <name evidence="2" type="ORF">A4X13_0g8106</name>
</gene>
<accession>A0A177TP46</accession>
<dbReference type="InterPro" id="IPR046347">
    <property type="entry name" value="bZIP_sf"/>
</dbReference>
<dbReference type="InterPro" id="IPR004827">
    <property type="entry name" value="bZIP"/>
</dbReference>
<feature type="compositionally biased region" description="Polar residues" evidence="1">
    <location>
        <begin position="472"/>
        <end position="481"/>
    </location>
</feature>
<evidence type="ECO:0000313" key="3">
    <source>
        <dbReference type="Proteomes" id="UP000077521"/>
    </source>
</evidence>
<dbReference type="GO" id="GO:0003700">
    <property type="term" value="F:DNA-binding transcription factor activity"/>
    <property type="evidence" value="ECO:0007669"/>
    <property type="project" value="InterPro"/>
</dbReference>
<dbReference type="Proteomes" id="UP000077521">
    <property type="component" value="Unassembled WGS sequence"/>
</dbReference>
<dbReference type="SUPFAM" id="SSF57959">
    <property type="entry name" value="Leucine zipper domain"/>
    <property type="match status" value="1"/>
</dbReference>
<dbReference type="EMBL" id="LWDF02001251">
    <property type="protein sequence ID" value="KAE8239710.1"/>
    <property type="molecule type" value="Genomic_DNA"/>
</dbReference>
<proteinExistence type="predicted"/>
<dbReference type="Pfam" id="PF00170">
    <property type="entry name" value="bZIP_1"/>
    <property type="match status" value="1"/>
</dbReference>
<sequence>MTGESHPNSANTPTAPPSQQLHTKSRAKTKQRSASSNEGTGSGSGNDHHGSRSGSGSISGSTSVKSGHAAASALISDNNNVDNSVSMQLPEDTSIMSSAGNGGGGEEKKTRKQVQNRTAQRRYRGRQAEYVKQLETEIELLKADPSFRESVKDEWIRQLQEDNRQLKAFILGPHRITLTEGVDVLLRKSYAIEEGILRPFVSSPVLEHPPILAEGSSSQDRPRVFNASTARSIPNIAEESANSSAGQNQGILSHNNYMGTATTSSNTARNHTATFTAPQGNLYLGEAGTSATSTGTLPYGTQSQHSTRSAVPVNVAAAPTIDQYSLRLPPTAAQPPDPHSFAGMSQFLASTALGGDMNLTWQAQNDVSGHAPTDAYGNGNRRADQGLPNQAAGSSSIADYHNASQALSHQYPDLTSSSLLPDNRQISPTSGGAAGLVANRHNSDDAMGGPSAGGNQTSDTTRSNSLTSSNNIFANTQSSSDGPPLSQKRRIGGYLGMSHEDTADSGVPGGKSGGNGGPSPIHVLPSQLYSQREQLSAMIRHVFDTPGSNQIDFSSPDFSYEPYQQRLEPIFRFCWSWAMAIWPDEPEMEVAGMAWIIFLFSNAAVNFYLKLPEFLRPTREQQSLPHEAAVMFVPWKDLRNQMVLLDGFVNFRIVGELVNCTCLQAGQYKPNAGPIGAPKPASAYGEMRHIKELTYFDENFIPFDHLIDIDNWRLSRDAISRFPQLEIPERLIEAGDVRKRKEQSWAQQKGSQGVYST</sequence>
<feature type="compositionally biased region" description="Low complexity" evidence="1">
    <location>
        <begin position="52"/>
        <end position="65"/>
    </location>
</feature>
<name>A0A177TP46_9BASI</name>
<dbReference type="AlphaFoldDB" id="A0A177TP46"/>
<dbReference type="SMART" id="SM00338">
    <property type="entry name" value="BRLZ"/>
    <property type="match status" value="1"/>
</dbReference>
<dbReference type="CDD" id="cd14688">
    <property type="entry name" value="bZIP_YAP"/>
    <property type="match status" value="1"/>
</dbReference>
<evidence type="ECO:0000256" key="1">
    <source>
        <dbReference type="SAM" id="MobiDB-lite"/>
    </source>
</evidence>
<comment type="caution">
    <text evidence="2">The sequence shown here is derived from an EMBL/GenBank/DDBJ whole genome shotgun (WGS) entry which is preliminary data.</text>
</comment>
<feature type="compositionally biased region" description="Low complexity" evidence="1">
    <location>
        <begin position="457"/>
        <end position="471"/>
    </location>
</feature>
<reference evidence="2" key="2">
    <citation type="journal article" date="2019" name="IMA Fungus">
        <title>Genome sequencing and comparison of five Tilletia species to identify candidate genes for the detection of regulated species infecting wheat.</title>
        <authorList>
            <person name="Nguyen H.D.T."/>
            <person name="Sultana T."/>
            <person name="Kesanakurti P."/>
            <person name="Hambleton S."/>
        </authorList>
    </citation>
    <scope>NUCLEOTIDE SEQUENCE</scope>
    <source>
        <strain evidence="2">DAOMC 236416</strain>
    </source>
</reference>
<feature type="region of interest" description="Disordered" evidence="1">
    <location>
        <begin position="93"/>
        <end position="123"/>
    </location>
</feature>
<feature type="compositionally biased region" description="Polar residues" evidence="1">
    <location>
        <begin position="413"/>
        <end position="430"/>
    </location>
</feature>
<feature type="region of interest" description="Disordered" evidence="1">
    <location>
        <begin position="413"/>
        <end position="522"/>
    </location>
</feature>
<evidence type="ECO:0000313" key="2">
    <source>
        <dbReference type="EMBL" id="KAE8239710.1"/>
    </source>
</evidence>